<accession>A0A875RXS5</accession>
<dbReference type="InterPro" id="IPR029021">
    <property type="entry name" value="Prot-tyrosine_phosphatase-like"/>
</dbReference>
<dbReference type="EMBL" id="CP064812">
    <property type="protein sequence ID" value="QPG74291.1"/>
    <property type="molecule type" value="Genomic_DNA"/>
</dbReference>
<evidence type="ECO:0000313" key="3">
    <source>
        <dbReference type="Proteomes" id="UP000662931"/>
    </source>
</evidence>
<dbReference type="OrthoDB" id="6375174at2759"/>
<dbReference type="GO" id="GO:0016791">
    <property type="term" value="F:phosphatase activity"/>
    <property type="evidence" value="ECO:0007669"/>
    <property type="project" value="TreeGrafter"/>
</dbReference>
<feature type="compositionally biased region" description="Polar residues" evidence="1">
    <location>
        <begin position="55"/>
        <end position="64"/>
    </location>
</feature>
<dbReference type="Pfam" id="PF03162">
    <property type="entry name" value="Y_phosphatase2"/>
    <property type="match status" value="1"/>
</dbReference>
<name>A0A875RXS5_EENNA</name>
<dbReference type="GO" id="GO:0052840">
    <property type="term" value="F:inositol diphosphate tetrakisphosphate diphosphatase activity"/>
    <property type="evidence" value="ECO:0007669"/>
    <property type="project" value="TreeGrafter"/>
</dbReference>
<dbReference type="PANTHER" id="PTHR31126">
    <property type="entry name" value="TYROSINE-PROTEIN PHOSPHATASE"/>
    <property type="match status" value="1"/>
</dbReference>
<dbReference type="FunFam" id="3.90.190.10:FF:000152">
    <property type="entry name" value="Tyrosine phosphatase, putative"/>
    <property type="match status" value="1"/>
</dbReference>
<dbReference type="GO" id="GO:0005737">
    <property type="term" value="C:cytoplasm"/>
    <property type="evidence" value="ECO:0007669"/>
    <property type="project" value="TreeGrafter"/>
</dbReference>
<evidence type="ECO:0000313" key="2">
    <source>
        <dbReference type="EMBL" id="QPG74291.1"/>
    </source>
</evidence>
<dbReference type="Gene3D" id="3.90.190.10">
    <property type="entry name" value="Protein tyrosine phosphatase superfamily"/>
    <property type="match status" value="1"/>
</dbReference>
<gene>
    <name evidence="2" type="ORF">FOA43_001616</name>
</gene>
<dbReference type="Proteomes" id="UP000662931">
    <property type="component" value="Chromosome 1"/>
</dbReference>
<feature type="compositionally biased region" description="Basic and acidic residues" evidence="1">
    <location>
        <begin position="83"/>
        <end position="94"/>
    </location>
</feature>
<feature type="region of interest" description="Disordered" evidence="1">
    <location>
        <begin position="55"/>
        <end position="99"/>
    </location>
</feature>
<reference evidence="2" key="1">
    <citation type="submission" date="2020-10" db="EMBL/GenBank/DDBJ databases">
        <authorList>
            <person name="Roach M.J.R."/>
        </authorList>
    </citation>
    <scope>NUCLEOTIDE SEQUENCE</scope>
    <source>
        <strain evidence="2">CBS 1945</strain>
    </source>
</reference>
<dbReference type="InterPro" id="IPR004861">
    <property type="entry name" value="Siw14-like"/>
</dbReference>
<dbReference type="GeneID" id="62195017"/>
<proteinExistence type="predicted"/>
<sequence length="353" mass="40313">MDEKAYALSQGDQILDQLRQYDEKKHGNHMFRNKSSDSQLNLRFPTQIARIPLNRSRNASVSSRLSEKLRESTRAGEDEDNGEPSRIDTAKYEDNSTSTATACSTRALDMNEGDLNNELLNSQLNLLRLSRSGRARRGSKDGDGRNKLDLNELLPTQEYTSLKIEDIKPRYVPPINFAIVESELYRSGHPQPINFLFLKTLRLKTIIYLGDKEDNYDYYRWIKDNGISFKFFKMKEVGRAGYNHAADGEHAIAHSQTVMNSVLNLMLNRDNYPMLIHSNKGKHRVGVLVGLVRAYLQGWTLSGAFDEYGKFSHEKGDYDLEFVEMFQPKLKVDPSKKPEFVKVGDRTTACSSN</sequence>
<feature type="compositionally biased region" description="Basic and acidic residues" evidence="1">
    <location>
        <begin position="65"/>
        <end position="76"/>
    </location>
</feature>
<dbReference type="KEGG" id="bnn:FOA43_001616"/>
<dbReference type="AlphaFoldDB" id="A0A875RXS5"/>
<dbReference type="SUPFAM" id="SSF52799">
    <property type="entry name" value="(Phosphotyrosine protein) phosphatases II"/>
    <property type="match status" value="1"/>
</dbReference>
<evidence type="ECO:0000256" key="1">
    <source>
        <dbReference type="SAM" id="MobiDB-lite"/>
    </source>
</evidence>
<organism evidence="2 3">
    <name type="scientific">Eeniella nana</name>
    <name type="common">Yeast</name>
    <name type="synonym">Brettanomyces nanus</name>
    <dbReference type="NCBI Taxonomy" id="13502"/>
    <lineage>
        <taxon>Eukaryota</taxon>
        <taxon>Fungi</taxon>
        <taxon>Dikarya</taxon>
        <taxon>Ascomycota</taxon>
        <taxon>Saccharomycotina</taxon>
        <taxon>Pichiomycetes</taxon>
        <taxon>Pichiales</taxon>
        <taxon>Pichiaceae</taxon>
        <taxon>Brettanomyces</taxon>
    </lineage>
</organism>
<dbReference type="RefSeq" id="XP_038777856.1">
    <property type="nucleotide sequence ID" value="XM_038921928.1"/>
</dbReference>
<protein>
    <submittedName>
        <fullName evidence="2">Uncharacterized protein</fullName>
    </submittedName>
</protein>
<dbReference type="PANTHER" id="PTHR31126:SF74">
    <property type="entry name" value="TYROSINE-PROTEIN PHOSPHATASE-LIKE PROTEIN OCA2"/>
    <property type="match status" value="1"/>
</dbReference>
<keyword evidence="3" id="KW-1185">Reference proteome</keyword>